<dbReference type="EMBL" id="BARS01055059">
    <property type="protein sequence ID" value="GAG42646.1"/>
    <property type="molecule type" value="Genomic_DNA"/>
</dbReference>
<proteinExistence type="predicted"/>
<gene>
    <name evidence="1" type="ORF">S01H1_81369</name>
</gene>
<sequence length="42" mass="4877">MIEQKSYTGYKEKTEMKIIGNTLKDDILIANMMIDKQADKLL</sequence>
<organism evidence="1">
    <name type="scientific">marine sediment metagenome</name>
    <dbReference type="NCBI Taxonomy" id="412755"/>
    <lineage>
        <taxon>unclassified sequences</taxon>
        <taxon>metagenomes</taxon>
        <taxon>ecological metagenomes</taxon>
    </lineage>
</organism>
<accession>X0Z1X6</accession>
<evidence type="ECO:0000313" key="1">
    <source>
        <dbReference type="EMBL" id="GAG42646.1"/>
    </source>
</evidence>
<comment type="caution">
    <text evidence="1">The sequence shown here is derived from an EMBL/GenBank/DDBJ whole genome shotgun (WGS) entry which is preliminary data.</text>
</comment>
<feature type="non-terminal residue" evidence="1">
    <location>
        <position position="42"/>
    </location>
</feature>
<dbReference type="AlphaFoldDB" id="X0Z1X6"/>
<reference evidence="1" key="1">
    <citation type="journal article" date="2014" name="Front. Microbiol.">
        <title>High frequency of phylogenetically diverse reductive dehalogenase-homologous genes in deep subseafloor sedimentary metagenomes.</title>
        <authorList>
            <person name="Kawai M."/>
            <person name="Futagami T."/>
            <person name="Toyoda A."/>
            <person name="Takaki Y."/>
            <person name="Nishi S."/>
            <person name="Hori S."/>
            <person name="Arai W."/>
            <person name="Tsubouchi T."/>
            <person name="Morono Y."/>
            <person name="Uchiyama I."/>
            <person name="Ito T."/>
            <person name="Fujiyama A."/>
            <person name="Inagaki F."/>
            <person name="Takami H."/>
        </authorList>
    </citation>
    <scope>NUCLEOTIDE SEQUENCE</scope>
    <source>
        <strain evidence="1">Expedition CK06-06</strain>
    </source>
</reference>
<protein>
    <submittedName>
        <fullName evidence="1">Uncharacterized protein</fullName>
    </submittedName>
</protein>
<name>X0Z1X6_9ZZZZ</name>